<feature type="compositionally biased region" description="Basic and acidic residues" evidence="1">
    <location>
        <begin position="328"/>
        <end position="340"/>
    </location>
</feature>
<dbReference type="STRING" id="92696.A0A4R0RGW2"/>
<sequence>MASPAPASSSGGVTASMWAGQPSPASPASNRGGWGSSGSAFRGIPKGRGGGRGAPRGGGRGGRPVSISRGGAPGRNEGPQPKPGADQPKEKPVKAPVAPAVKPTATPSSKPAAPSSVSPTTQQPGPASKGPARPKPMSRKPSEQKTPRPKAPSVSEAPPAPPTHSPALSTASTTASRNSGRRKRSNAKPPPAPARKTSVSVEPAARPKPERPAAIVTKDVPPHLAAVPDTPSFDIKHSVDALVERVRAVAMDRPNTPGSHIDWAGDDDDSLPDLDDWGVTSSTAGTAEPASENGASRIISPILEDTLKPLPSLDHSEVPYSLEGGRVGVKDGESQDKTAKAETGSNISSGSSVAPNDSSATTSPPKSTGAVPLHPSLPLKPANASDPSSKRGPRRSDPPFKGKADPSNDSSAIPHIQVMPPARLTLEERLSSKESSPERGLAGSIHALPTSLSAPSDVTMHSIPGAHRHNQFSPTHNRAHTVGSRVNRQPFTAPIGSFSDHAVSDSERPRRGDHAHHARTQSTPPTGPGAHTRTPHASRPVITGDAISKLARTLGRTPLRREVTTAVPAEPVKE</sequence>
<dbReference type="Proteomes" id="UP000292702">
    <property type="component" value="Unassembled WGS sequence"/>
</dbReference>
<dbReference type="EMBL" id="RWJN01000089">
    <property type="protein sequence ID" value="TCD67690.1"/>
    <property type="molecule type" value="Genomic_DNA"/>
</dbReference>
<feature type="compositionally biased region" description="Polar residues" evidence="1">
    <location>
        <begin position="343"/>
        <end position="366"/>
    </location>
</feature>
<feature type="compositionally biased region" description="Low complexity" evidence="1">
    <location>
        <begin position="1"/>
        <end position="10"/>
    </location>
</feature>
<feature type="compositionally biased region" description="Basic and acidic residues" evidence="1">
    <location>
        <begin position="425"/>
        <end position="437"/>
    </location>
</feature>
<keyword evidence="3" id="KW-1185">Reference proteome</keyword>
<reference evidence="2 3" key="1">
    <citation type="submission" date="2018-11" db="EMBL/GenBank/DDBJ databases">
        <title>Genome assembly of Steccherinum ochraceum LE-BIN_3174, the white-rot fungus of the Steccherinaceae family (The Residual Polyporoid clade, Polyporales, Basidiomycota).</title>
        <authorList>
            <person name="Fedorova T.V."/>
            <person name="Glazunova O.A."/>
            <person name="Landesman E.O."/>
            <person name="Moiseenko K.V."/>
            <person name="Psurtseva N.V."/>
            <person name="Savinova O.S."/>
            <person name="Shakhova N.V."/>
            <person name="Tyazhelova T.V."/>
            <person name="Vasina D.V."/>
        </authorList>
    </citation>
    <scope>NUCLEOTIDE SEQUENCE [LARGE SCALE GENOMIC DNA]</scope>
    <source>
        <strain evidence="2 3">LE-BIN_3174</strain>
    </source>
</reference>
<dbReference type="AlphaFoldDB" id="A0A4R0RGW2"/>
<evidence type="ECO:0000313" key="3">
    <source>
        <dbReference type="Proteomes" id="UP000292702"/>
    </source>
</evidence>
<evidence type="ECO:0000313" key="2">
    <source>
        <dbReference type="EMBL" id="TCD67690.1"/>
    </source>
</evidence>
<dbReference type="OrthoDB" id="3267789at2759"/>
<feature type="compositionally biased region" description="Gly residues" evidence="1">
    <location>
        <begin position="46"/>
        <end position="62"/>
    </location>
</feature>
<accession>A0A4R0RGW2</accession>
<feature type="compositionally biased region" description="Low complexity" evidence="1">
    <location>
        <begin position="94"/>
        <end position="121"/>
    </location>
</feature>
<feature type="compositionally biased region" description="Acidic residues" evidence="1">
    <location>
        <begin position="264"/>
        <end position="276"/>
    </location>
</feature>
<feature type="region of interest" description="Disordered" evidence="1">
    <location>
        <begin position="1"/>
        <end position="231"/>
    </location>
</feature>
<proteinExistence type="predicted"/>
<evidence type="ECO:0000256" key="1">
    <source>
        <dbReference type="SAM" id="MobiDB-lite"/>
    </source>
</evidence>
<feature type="compositionally biased region" description="Basic and acidic residues" evidence="1">
    <location>
        <begin position="502"/>
        <end position="512"/>
    </location>
</feature>
<comment type="caution">
    <text evidence="2">The sequence shown here is derived from an EMBL/GenBank/DDBJ whole genome shotgun (WGS) entry which is preliminary data.</text>
</comment>
<gene>
    <name evidence="2" type="ORF">EIP91_012056</name>
</gene>
<feature type="region of interest" description="Disordered" evidence="1">
    <location>
        <begin position="253"/>
        <end position="574"/>
    </location>
</feature>
<dbReference type="PRINTS" id="PR01217">
    <property type="entry name" value="PRICHEXTENSN"/>
</dbReference>
<organism evidence="2 3">
    <name type="scientific">Steccherinum ochraceum</name>
    <dbReference type="NCBI Taxonomy" id="92696"/>
    <lineage>
        <taxon>Eukaryota</taxon>
        <taxon>Fungi</taxon>
        <taxon>Dikarya</taxon>
        <taxon>Basidiomycota</taxon>
        <taxon>Agaricomycotina</taxon>
        <taxon>Agaricomycetes</taxon>
        <taxon>Polyporales</taxon>
        <taxon>Steccherinaceae</taxon>
        <taxon>Steccherinum</taxon>
    </lineage>
</organism>
<protein>
    <submittedName>
        <fullName evidence="2">Uncharacterized protein</fullName>
    </submittedName>
</protein>
<feature type="compositionally biased region" description="Low complexity" evidence="1">
    <location>
        <begin position="165"/>
        <end position="176"/>
    </location>
</feature>
<feature type="compositionally biased region" description="Basic and acidic residues" evidence="1">
    <location>
        <begin position="394"/>
        <end position="406"/>
    </location>
</feature>
<name>A0A4R0RGW2_9APHY</name>